<evidence type="ECO:0000256" key="3">
    <source>
        <dbReference type="ARBA" id="ARBA00007251"/>
    </source>
</evidence>
<keyword evidence="5" id="KW-0396">Initiation factor</keyword>
<dbReference type="GO" id="GO:0003743">
    <property type="term" value="F:translation initiation factor activity"/>
    <property type="evidence" value="ECO:0007669"/>
    <property type="project" value="UniProtKB-KW"/>
</dbReference>
<dbReference type="InterPro" id="IPR000649">
    <property type="entry name" value="IF-2B-related"/>
</dbReference>
<dbReference type="GO" id="GO:0001534">
    <property type="term" value="C:radial spoke"/>
    <property type="evidence" value="ECO:0007669"/>
    <property type="project" value="InterPro"/>
</dbReference>
<evidence type="ECO:0000256" key="10">
    <source>
        <dbReference type="ARBA" id="ARBA00044147"/>
    </source>
</evidence>
<proteinExistence type="inferred from homology"/>
<dbReference type="STRING" id="109895.A0A507DST7"/>
<dbReference type="GO" id="GO:0060294">
    <property type="term" value="P:cilium movement involved in cell motility"/>
    <property type="evidence" value="ECO:0007669"/>
    <property type="project" value="InterPro"/>
</dbReference>
<evidence type="ECO:0000256" key="2">
    <source>
        <dbReference type="ARBA" id="ARBA00004514"/>
    </source>
</evidence>
<feature type="compositionally biased region" description="Basic and acidic residues" evidence="14">
    <location>
        <begin position="69"/>
        <end position="103"/>
    </location>
</feature>
<dbReference type="InterPro" id="IPR042529">
    <property type="entry name" value="IF_2B-like_C"/>
</dbReference>
<comment type="subunit">
    <text evidence="12">Component of the translation initiation factor 2B (eIF2B) complex which is a heterodecamer of two sets of five different subunits: alpha, beta, gamma, delta and epsilon. Subunits alpha, beta and delta comprise a regulatory subcomplex and subunits epsilon and gamma comprise a catalytic subcomplex. Within the complex, the hexameric regulatory complex resides at the center, with the two heterodimeric catalytic subcomplexes bound on opposite sides.</text>
</comment>
<keyword evidence="9" id="KW-0966">Cell projection</keyword>
<dbReference type="GO" id="GO:0060271">
    <property type="term" value="P:cilium assembly"/>
    <property type="evidence" value="ECO:0007669"/>
    <property type="project" value="InterPro"/>
</dbReference>
<evidence type="ECO:0000256" key="4">
    <source>
        <dbReference type="ARBA" id="ARBA00022490"/>
    </source>
</evidence>
<evidence type="ECO:0000256" key="1">
    <source>
        <dbReference type="ARBA" id="ARBA00004430"/>
    </source>
</evidence>
<dbReference type="SUPFAM" id="SSF100950">
    <property type="entry name" value="NagB/RpiA/CoA transferase-like"/>
    <property type="match status" value="1"/>
</dbReference>
<dbReference type="Proteomes" id="UP000318582">
    <property type="component" value="Unassembled WGS sequence"/>
</dbReference>
<evidence type="ECO:0000256" key="11">
    <source>
        <dbReference type="ARBA" id="ARBA00044356"/>
    </source>
</evidence>
<accession>A0A507DST7</accession>
<dbReference type="PANTHER" id="PTHR10233:SF14">
    <property type="entry name" value="TRANSLATION INITIATION FACTOR EIF-2B SUBUNIT DELTA"/>
    <property type="match status" value="1"/>
</dbReference>
<evidence type="ECO:0000256" key="13">
    <source>
        <dbReference type="RuleBase" id="RU003814"/>
    </source>
</evidence>
<feature type="compositionally biased region" description="Polar residues" evidence="14">
    <location>
        <begin position="49"/>
        <end position="67"/>
    </location>
</feature>
<name>A0A507DST7_9FUNG</name>
<dbReference type="GO" id="GO:0005829">
    <property type="term" value="C:cytosol"/>
    <property type="evidence" value="ECO:0007669"/>
    <property type="project" value="UniProtKB-SubCell"/>
</dbReference>
<keyword evidence="6" id="KW-0648">Protein biosynthesis</keyword>
<evidence type="ECO:0000256" key="12">
    <source>
        <dbReference type="ARBA" id="ARBA00046432"/>
    </source>
</evidence>
<evidence type="ECO:0000256" key="5">
    <source>
        <dbReference type="ARBA" id="ARBA00022540"/>
    </source>
</evidence>
<keyword evidence="8" id="KW-0206">Cytoskeleton</keyword>
<feature type="compositionally biased region" description="Basic and acidic residues" evidence="14">
    <location>
        <begin position="1"/>
        <end position="17"/>
    </location>
</feature>
<dbReference type="EMBL" id="QEAQ01000181">
    <property type="protein sequence ID" value="TPX53930.1"/>
    <property type="molecule type" value="Genomic_DNA"/>
</dbReference>
<dbReference type="AlphaFoldDB" id="A0A507DST7"/>
<comment type="similarity">
    <text evidence="3 13">Belongs to the eIF-2B alpha/beta/delta subunits family.</text>
</comment>
<comment type="caution">
    <text evidence="15">The sequence shown here is derived from an EMBL/GenBank/DDBJ whole genome shotgun (WGS) entry which is preliminary data.</text>
</comment>
<dbReference type="InterPro" id="IPR037171">
    <property type="entry name" value="NagB/RpiA_transferase-like"/>
</dbReference>
<evidence type="ECO:0000313" key="16">
    <source>
        <dbReference type="Proteomes" id="UP000318582"/>
    </source>
</evidence>
<keyword evidence="4" id="KW-0963">Cytoplasm</keyword>
<protein>
    <recommendedName>
        <fullName evidence="10">Translation initiation factor eIF2B subunit delta</fullName>
    </recommendedName>
    <alternativeName>
        <fullName evidence="11">eIF2B GDP-GTP exchange factor subunit delta</fullName>
    </alternativeName>
</protein>
<keyword evidence="15" id="KW-0413">Isomerase</keyword>
<reference evidence="15 16" key="1">
    <citation type="journal article" date="2019" name="Sci. Rep.">
        <title>Comparative genomics of chytrid fungi reveal insights into the obligate biotrophic and pathogenic lifestyle of Synchytrium endobioticum.</title>
        <authorList>
            <person name="van de Vossenberg B.T.L.H."/>
            <person name="Warris S."/>
            <person name="Nguyen H.D.T."/>
            <person name="van Gent-Pelzer M.P.E."/>
            <person name="Joly D.L."/>
            <person name="van de Geest H.C."/>
            <person name="Bonants P.J.M."/>
            <person name="Smith D.S."/>
            <person name="Levesque C.A."/>
            <person name="van der Lee T.A.J."/>
        </authorList>
    </citation>
    <scope>NUCLEOTIDE SEQUENCE [LARGE SCALE GENOMIC DNA]</scope>
    <source>
        <strain evidence="15 16">CBS 809.83</strain>
    </source>
</reference>
<keyword evidence="16" id="KW-1185">Reference proteome</keyword>
<evidence type="ECO:0000256" key="7">
    <source>
        <dbReference type="ARBA" id="ARBA00023069"/>
    </source>
</evidence>
<dbReference type="InterPro" id="IPR006802">
    <property type="entry name" value="Radial_spoke"/>
</dbReference>
<dbReference type="Gene3D" id="3.40.50.10470">
    <property type="entry name" value="Translation initiation factor eif-2b, domain 2"/>
    <property type="match status" value="1"/>
</dbReference>
<organism evidence="15 16">
    <name type="scientific">Powellomyces hirtus</name>
    <dbReference type="NCBI Taxonomy" id="109895"/>
    <lineage>
        <taxon>Eukaryota</taxon>
        <taxon>Fungi</taxon>
        <taxon>Fungi incertae sedis</taxon>
        <taxon>Chytridiomycota</taxon>
        <taxon>Chytridiomycota incertae sedis</taxon>
        <taxon>Chytridiomycetes</taxon>
        <taxon>Spizellomycetales</taxon>
        <taxon>Powellomycetaceae</taxon>
        <taxon>Powellomyces</taxon>
    </lineage>
</organism>
<dbReference type="Pfam" id="PF01008">
    <property type="entry name" value="IF-2B"/>
    <property type="match status" value="1"/>
</dbReference>
<evidence type="ECO:0000256" key="14">
    <source>
        <dbReference type="SAM" id="MobiDB-lite"/>
    </source>
</evidence>
<evidence type="ECO:0000313" key="15">
    <source>
        <dbReference type="EMBL" id="TPX53930.1"/>
    </source>
</evidence>
<keyword evidence="7" id="KW-0969">Cilium</keyword>
<evidence type="ECO:0000256" key="9">
    <source>
        <dbReference type="ARBA" id="ARBA00023273"/>
    </source>
</evidence>
<dbReference type="PANTHER" id="PTHR10233">
    <property type="entry name" value="TRANSLATION INITIATION FACTOR EIF-2B"/>
    <property type="match status" value="1"/>
</dbReference>
<dbReference type="Pfam" id="PF04712">
    <property type="entry name" value="Radial_spoke"/>
    <property type="match status" value="1"/>
</dbReference>
<dbReference type="GO" id="GO:0016853">
    <property type="term" value="F:isomerase activity"/>
    <property type="evidence" value="ECO:0007669"/>
    <property type="project" value="UniProtKB-KW"/>
</dbReference>
<comment type="subcellular location">
    <subcellularLocation>
        <location evidence="1">Cytoplasm</location>
        <location evidence="1">Cytoskeleton</location>
        <location evidence="1">Cilium axoneme</location>
    </subcellularLocation>
    <subcellularLocation>
        <location evidence="2">Cytoplasm</location>
        <location evidence="2">Cytosol</location>
    </subcellularLocation>
</comment>
<feature type="region of interest" description="Disordered" evidence="14">
    <location>
        <begin position="1"/>
        <end position="132"/>
    </location>
</feature>
<gene>
    <name evidence="15" type="primary">MRI1</name>
    <name evidence="15" type="ORF">PhCBS80983_g06111</name>
</gene>
<evidence type="ECO:0000256" key="6">
    <source>
        <dbReference type="ARBA" id="ARBA00022917"/>
    </source>
</evidence>
<evidence type="ECO:0000256" key="8">
    <source>
        <dbReference type="ARBA" id="ARBA00023212"/>
    </source>
</evidence>
<sequence>MAPKENDNVIRNSEDPPRSVTKGFEIPSQVKPVQATSGKTAANGVRFATGTNASNDAALSAQLTGQRPATDKPERKSQKQMTKAERREMQERQRAEKAKRLESKQPGSVAAAGFTAHHAQASAPDMKQASPNANVLRVATSLRLDDPRKRLKAQKQQSVDRQLAQKPVGLFSHLPQYEKHDNIQARLKKQENIHPIVLSLGLKYQNFSIAGGNARCVAMLEAFKTVINDYVTPGGTSLPRHLPSVISKQVDLLSNTRVLAASMKTAIRELKKEISVIPVETSDESAKERLLGFITEFKDQRIISSSIIIAENALLHNKIQNDDVILTFGRSSTVLRVLLYAHEQGLRFKVIVADGRPKLEGKEMLKSLVAAGIKCGYIVCSAVPLLMKEVSKVIIGVSSVLGNGAVLSRVGTAVVCNAAKERQVPVIAVCESYKFLDETRLDSFTWNEIGNPDELVDISNRSPSEYPLHSSIVSSKSQSAGRLAPWRSLDPLKLLNLHYDVTPAHFITVLICEHGIVPNDVPYFSLAGFTLNIEERAALGSSLQVKKDQEKLDNIWLWGKILGVQRDYLVAQAIGNDAFARKFYYSIDLVNWLQLPEVLATDMDKMTQIHVRFSGDPAFEYTIAAESGEEGEETVINEEKRLAGTVALINYETEIVPRGAYYRDALHKLRKNAAFSGIPTSELGQLTNYLHFREGFNINKKTLLERANAFDESIDVFESIATDIPKGVWSCQTERTGSVAILRSLLWPGYTFFHTASPPKWGSMYYGSGQRNLNTGFML</sequence>
<feature type="compositionally biased region" description="Low complexity" evidence="14">
    <location>
        <begin position="110"/>
        <end position="123"/>
    </location>
</feature>